<dbReference type="InterPro" id="IPR000683">
    <property type="entry name" value="Gfo/Idh/MocA-like_OxRdtase_N"/>
</dbReference>
<dbReference type="RefSeq" id="WP_209644138.1">
    <property type="nucleotide sequence ID" value="NZ_JAGINW010000001.1"/>
</dbReference>
<dbReference type="EMBL" id="JAGINW010000001">
    <property type="protein sequence ID" value="MBP2327158.1"/>
    <property type="molecule type" value="Genomic_DNA"/>
</dbReference>
<dbReference type="Proteomes" id="UP001519332">
    <property type="component" value="Unassembled WGS sequence"/>
</dbReference>
<dbReference type="InterPro" id="IPR051450">
    <property type="entry name" value="Gfo/Idh/MocA_Oxidoreductases"/>
</dbReference>
<comment type="caution">
    <text evidence="2">The sequence shown here is derived from an EMBL/GenBank/DDBJ whole genome shotgun (WGS) entry which is preliminary data.</text>
</comment>
<dbReference type="PANTHER" id="PTHR43377:SF1">
    <property type="entry name" value="BILIVERDIN REDUCTASE A"/>
    <property type="match status" value="1"/>
</dbReference>
<dbReference type="Pfam" id="PF01408">
    <property type="entry name" value="GFO_IDH_MocA"/>
    <property type="match status" value="1"/>
</dbReference>
<dbReference type="Gene3D" id="3.30.360.10">
    <property type="entry name" value="Dihydrodipicolinate Reductase, domain 2"/>
    <property type="match status" value="1"/>
</dbReference>
<reference evidence="2 3" key="1">
    <citation type="submission" date="2021-03" db="EMBL/GenBank/DDBJ databases">
        <title>Sequencing the genomes of 1000 actinobacteria strains.</title>
        <authorList>
            <person name="Klenk H.-P."/>
        </authorList>
    </citation>
    <scope>NUCLEOTIDE SEQUENCE [LARGE SCALE GENOMIC DNA]</scope>
    <source>
        <strain evidence="2 3">DSM 46670</strain>
    </source>
</reference>
<organism evidence="2 3">
    <name type="scientific">Kibdelosporangium banguiense</name>
    <dbReference type="NCBI Taxonomy" id="1365924"/>
    <lineage>
        <taxon>Bacteria</taxon>
        <taxon>Bacillati</taxon>
        <taxon>Actinomycetota</taxon>
        <taxon>Actinomycetes</taxon>
        <taxon>Pseudonocardiales</taxon>
        <taxon>Pseudonocardiaceae</taxon>
        <taxon>Kibdelosporangium</taxon>
    </lineage>
</organism>
<dbReference type="SUPFAM" id="SSF51735">
    <property type="entry name" value="NAD(P)-binding Rossmann-fold domains"/>
    <property type="match status" value="1"/>
</dbReference>
<evidence type="ECO:0000259" key="1">
    <source>
        <dbReference type="Pfam" id="PF01408"/>
    </source>
</evidence>
<protein>
    <submittedName>
        <fullName evidence="2">Dehydrogenase</fullName>
    </submittedName>
</protein>
<keyword evidence="3" id="KW-1185">Reference proteome</keyword>
<sequence length="336" mass="35963">MLRTLIIGLGHSGAGLHLTVLRKLRAARQWDAAFDQAPVVAVDPRAHAITVGPDVRVAASIAEAAELLDPARTVVHVCTPPTVRLELLRELAGLGFRNIIVEKPVTTDLATLAAILNLAYAEGLRLAVVAPWLASSLTARLVDLVTTGGMGTLRAIEIHQSKPRMGRSLATDGHPTAFDIEPPHSLGVCLRLAGAARLADARLSDMTIGSTVIPNMGSAELVLHHGTATSRIVSELVSPVRERRIELDFDRGHVIGHYPGSGDDHYAHLHVAADGRQATREIFPDDALTAYVRDTYRGFLRGEDFRTELAIGSQVVELIAEAKDLCLTGAEAARVS</sequence>
<proteinExistence type="predicted"/>
<name>A0ABS4TT77_9PSEU</name>
<gene>
    <name evidence="2" type="ORF">JOF56_007543</name>
</gene>
<accession>A0ABS4TT77</accession>
<evidence type="ECO:0000313" key="3">
    <source>
        <dbReference type="Proteomes" id="UP001519332"/>
    </source>
</evidence>
<feature type="domain" description="Gfo/Idh/MocA-like oxidoreductase N-terminal" evidence="1">
    <location>
        <begin position="3"/>
        <end position="128"/>
    </location>
</feature>
<dbReference type="PANTHER" id="PTHR43377">
    <property type="entry name" value="BILIVERDIN REDUCTASE A"/>
    <property type="match status" value="1"/>
</dbReference>
<evidence type="ECO:0000313" key="2">
    <source>
        <dbReference type="EMBL" id="MBP2327158.1"/>
    </source>
</evidence>
<dbReference type="Gene3D" id="3.40.50.720">
    <property type="entry name" value="NAD(P)-binding Rossmann-like Domain"/>
    <property type="match status" value="1"/>
</dbReference>
<dbReference type="InterPro" id="IPR036291">
    <property type="entry name" value="NAD(P)-bd_dom_sf"/>
</dbReference>